<feature type="non-terminal residue" evidence="1">
    <location>
        <position position="1"/>
    </location>
</feature>
<proteinExistence type="predicted"/>
<organism evidence="1">
    <name type="scientific">marine sediment metagenome</name>
    <dbReference type="NCBI Taxonomy" id="412755"/>
    <lineage>
        <taxon>unclassified sequences</taxon>
        <taxon>metagenomes</taxon>
        <taxon>ecological metagenomes</taxon>
    </lineage>
</organism>
<accession>A0A0F9IP34</accession>
<comment type="caution">
    <text evidence="1">The sequence shown here is derived from an EMBL/GenBank/DDBJ whole genome shotgun (WGS) entry which is preliminary data.</text>
</comment>
<name>A0A0F9IP34_9ZZZZ</name>
<reference evidence="1" key="1">
    <citation type="journal article" date="2015" name="Nature">
        <title>Complex archaea that bridge the gap between prokaryotes and eukaryotes.</title>
        <authorList>
            <person name="Spang A."/>
            <person name="Saw J.H."/>
            <person name="Jorgensen S.L."/>
            <person name="Zaremba-Niedzwiedzka K."/>
            <person name="Martijn J."/>
            <person name="Lind A.E."/>
            <person name="van Eijk R."/>
            <person name="Schleper C."/>
            <person name="Guy L."/>
            <person name="Ettema T.J."/>
        </authorList>
    </citation>
    <scope>NUCLEOTIDE SEQUENCE</scope>
</reference>
<sequence>RCPFNATLKGMDTVPDDELAFEINMQKELSPWA</sequence>
<dbReference type="AlphaFoldDB" id="A0A0F9IP34"/>
<protein>
    <submittedName>
        <fullName evidence="1">Uncharacterized protein</fullName>
    </submittedName>
</protein>
<gene>
    <name evidence="1" type="ORF">LCGC14_1919230</name>
</gene>
<evidence type="ECO:0000313" key="1">
    <source>
        <dbReference type="EMBL" id="KKL88992.1"/>
    </source>
</evidence>
<dbReference type="EMBL" id="LAZR01020405">
    <property type="protein sequence ID" value="KKL88992.1"/>
    <property type="molecule type" value="Genomic_DNA"/>
</dbReference>